<name>A0A8C7X3J7_9TELE</name>
<feature type="compositionally biased region" description="Basic residues" evidence="2">
    <location>
        <begin position="249"/>
        <end position="259"/>
    </location>
</feature>
<keyword evidence="5" id="KW-1185">Reference proteome</keyword>
<feature type="compositionally biased region" description="Low complexity" evidence="2">
    <location>
        <begin position="218"/>
        <end position="248"/>
    </location>
</feature>
<dbReference type="Ensembl" id="ENSOSIT00000008008.1">
    <property type="protein sequence ID" value="ENSOSIP00000007492.1"/>
    <property type="gene ID" value="ENSOSIG00000004971.1"/>
</dbReference>
<organism evidence="4 5">
    <name type="scientific">Oryzias sinensis</name>
    <name type="common">Chinese medaka</name>
    <dbReference type="NCBI Taxonomy" id="183150"/>
    <lineage>
        <taxon>Eukaryota</taxon>
        <taxon>Metazoa</taxon>
        <taxon>Chordata</taxon>
        <taxon>Craniata</taxon>
        <taxon>Vertebrata</taxon>
        <taxon>Euteleostomi</taxon>
        <taxon>Actinopterygii</taxon>
        <taxon>Neopterygii</taxon>
        <taxon>Teleostei</taxon>
        <taxon>Neoteleostei</taxon>
        <taxon>Acanthomorphata</taxon>
        <taxon>Ovalentaria</taxon>
        <taxon>Atherinomorphae</taxon>
        <taxon>Beloniformes</taxon>
        <taxon>Adrianichthyidae</taxon>
        <taxon>Oryziinae</taxon>
        <taxon>Oryzias</taxon>
    </lineage>
</organism>
<dbReference type="Pfam" id="PF00385">
    <property type="entry name" value="Chromo"/>
    <property type="match status" value="1"/>
</dbReference>
<reference evidence="4" key="1">
    <citation type="submission" date="2025-08" db="UniProtKB">
        <authorList>
            <consortium name="Ensembl"/>
        </authorList>
    </citation>
    <scope>IDENTIFICATION</scope>
</reference>
<dbReference type="AlphaFoldDB" id="A0A8C7X3J7"/>
<feature type="domain" description="Chromo" evidence="3">
    <location>
        <begin position="153"/>
        <end position="211"/>
    </location>
</feature>
<protein>
    <recommendedName>
        <fullName evidence="3">Chromo domain-containing protein</fullName>
    </recommendedName>
</protein>
<dbReference type="PROSITE" id="PS50013">
    <property type="entry name" value="CHROMO_2"/>
    <property type="match status" value="1"/>
</dbReference>
<dbReference type="GO" id="GO:0005634">
    <property type="term" value="C:nucleus"/>
    <property type="evidence" value="ECO:0007669"/>
    <property type="project" value="UniProtKB-SubCell"/>
</dbReference>
<dbReference type="InterPro" id="IPR023780">
    <property type="entry name" value="Chromo_domain"/>
</dbReference>
<dbReference type="InterPro" id="IPR056924">
    <property type="entry name" value="SH3_Tf2-1"/>
</dbReference>
<reference evidence="4" key="2">
    <citation type="submission" date="2025-09" db="UniProtKB">
        <authorList>
            <consortium name="Ensembl"/>
        </authorList>
    </citation>
    <scope>IDENTIFICATION</scope>
</reference>
<evidence type="ECO:0000256" key="1">
    <source>
        <dbReference type="ARBA" id="ARBA00004123"/>
    </source>
</evidence>
<feature type="region of interest" description="Disordered" evidence="2">
    <location>
        <begin position="203"/>
        <end position="259"/>
    </location>
</feature>
<dbReference type="InterPro" id="IPR016197">
    <property type="entry name" value="Chromo-like_dom_sf"/>
</dbReference>
<evidence type="ECO:0000256" key="2">
    <source>
        <dbReference type="SAM" id="MobiDB-lite"/>
    </source>
</evidence>
<dbReference type="SMART" id="SM00298">
    <property type="entry name" value="CHROMO"/>
    <property type="match status" value="1"/>
</dbReference>
<dbReference type="Gene3D" id="2.40.50.40">
    <property type="match status" value="1"/>
</dbReference>
<proteinExistence type="predicted"/>
<dbReference type="Proteomes" id="UP000694383">
    <property type="component" value="Unplaced"/>
</dbReference>
<evidence type="ECO:0000259" key="3">
    <source>
        <dbReference type="PROSITE" id="PS50013"/>
    </source>
</evidence>
<dbReference type="InterPro" id="IPR000953">
    <property type="entry name" value="Chromo/chromo_shadow_dom"/>
</dbReference>
<dbReference type="GeneTree" id="ENSGT01120000272038"/>
<evidence type="ECO:0000313" key="5">
    <source>
        <dbReference type="Proteomes" id="UP000694383"/>
    </source>
</evidence>
<dbReference type="SUPFAM" id="SSF54160">
    <property type="entry name" value="Chromo domain-like"/>
    <property type="match status" value="1"/>
</dbReference>
<evidence type="ECO:0000313" key="4">
    <source>
        <dbReference type="Ensembl" id="ENSOSIP00000007492.1"/>
    </source>
</evidence>
<sequence length="259" mass="28786">MSPFEASLGYSPPLFPSQELDLAVPSVQLHLQRCQDVWRQARAALLRTAEGNRQIANRHRVASPNYVPGQQVWLSSRNIPLQATSRKLAPRFIGPFPIERIINPTCVRLKLPAALKIHPSFHVSQIKPVHQSSLCPPSASPPPARLIDGDPAYTASRVLDVRRRGRGYQYLVDWEGYGPEERSWIPRSFILDPSLIDDFFRANPDRRPVPPGGGRWRGGTVTVPPARPSSSNPPADDGCASSASSGPRLLRRTRTCTRR</sequence>
<accession>A0A8C7X3J7</accession>
<comment type="subcellular location">
    <subcellularLocation>
        <location evidence="1">Nucleus</location>
    </subcellularLocation>
</comment>
<dbReference type="Pfam" id="PF24626">
    <property type="entry name" value="SH3_Tf2-1"/>
    <property type="match status" value="1"/>
</dbReference>